<dbReference type="EMBL" id="JAPWGL010000004">
    <property type="protein sequence ID" value="MCZ4224930.1"/>
    <property type="molecule type" value="Genomic_DNA"/>
</dbReference>
<dbReference type="RefSeq" id="WP_269416591.1">
    <property type="nucleotide sequence ID" value="NZ_JAPWGL010000004.1"/>
</dbReference>
<feature type="transmembrane region" description="Helical" evidence="1">
    <location>
        <begin position="185"/>
        <end position="203"/>
    </location>
</feature>
<dbReference type="Proteomes" id="UP001144341">
    <property type="component" value="Unassembled WGS sequence"/>
</dbReference>
<feature type="transmembrane region" description="Helical" evidence="1">
    <location>
        <begin position="258"/>
        <end position="280"/>
    </location>
</feature>
<organism evidence="2 3">
    <name type="scientific">Pedobacter rhodius</name>
    <dbReference type="NCBI Taxonomy" id="3004098"/>
    <lineage>
        <taxon>Bacteria</taxon>
        <taxon>Pseudomonadati</taxon>
        <taxon>Bacteroidota</taxon>
        <taxon>Sphingobacteriia</taxon>
        <taxon>Sphingobacteriales</taxon>
        <taxon>Sphingobacteriaceae</taxon>
        <taxon>Pedobacter</taxon>
    </lineage>
</organism>
<accession>A0ABT4L170</accession>
<proteinExistence type="predicted"/>
<evidence type="ECO:0000256" key="1">
    <source>
        <dbReference type="SAM" id="Phobius"/>
    </source>
</evidence>
<comment type="caution">
    <text evidence="2">The sequence shown here is derived from an EMBL/GenBank/DDBJ whole genome shotgun (WGS) entry which is preliminary data.</text>
</comment>
<sequence>MSNNITSNESKWTNAEMGLFRFFFIYFILQTLPLSVDFFHTIFGFNWFHIRYGDIFNVSRLSAKFIPGADTFLNWLILAVLSAGGAFLWSRQKPGKYNYDELYYWLRAIVRYRLAIGIIGYGFLKFFPMQAPFPSISNLNTAYGDFSEWKIFSMTLGIVPGYESFLGGVELVAGLLLLFRKTASIGAIIVLIFTGNVFISNLGYGGGEYVYASYLISFAVFVLWFDAQRIYRLISLELPTQPNRYKPAFKPALNSLRLLAKAFILIFFVFFYGLKTYFGWRRDPYQFPQKSGLAKTAGIYNVSEFKLNGKIVPYDPANAARWQDVVFEKWATISIRSPRPVITDSANYEQIFAQDKDRNYELAGSGGRHYYSYEVDTAKQQLLLQNKNSHYLHEKLRFNFSRPDTATIILAGKNEVGDSIAVTLVRINKKYPLKLGRRKTLKL</sequence>
<evidence type="ECO:0000313" key="2">
    <source>
        <dbReference type="EMBL" id="MCZ4224930.1"/>
    </source>
</evidence>
<feature type="transmembrane region" description="Helical" evidence="1">
    <location>
        <begin position="110"/>
        <end position="131"/>
    </location>
</feature>
<reference evidence="2" key="1">
    <citation type="submission" date="2022-12" db="EMBL/GenBank/DDBJ databases">
        <title>Genome sequence of SJ11.</title>
        <authorList>
            <person name="Woo H."/>
        </authorList>
    </citation>
    <scope>NUCLEOTIDE SEQUENCE</scope>
    <source>
        <strain evidence="2">SJ11</strain>
    </source>
</reference>
<feature type="transmembrane region" description="Helical" evidence="1">
    <location>
        <begin position="72"/>
        <end position="89"/>
    </location>
</feature>
<keyword evidence="1" id="KW-0812">Transmembrane</keyword>
<feature type="transmembrane region" description="Helical" evidence="1">
    <location>
        <begin position="209"/>
        <end position="227"/>
    </location>
</feature>
<keyword evidence="3" id="KW-1185">Reference proteome</keyword>
<keyword evidence="1" id="KW-0472">Membrane</keyword>
<feature type="transmembrane region" description="Helical" evidence="1">
    <location>
        <begin position="20"/>
        <end position="43"/>
    </location>
</feature>
<evidence type="ECO:0000313" key="3">
    <source>
        <dbReference type="Proteomes" id="UP001144341"/>
    </source>
</evidence>
<gene>
    <name evidence="2" type="ORF">O0931_16575</name>
</gene>
<feature type="transmembrane region" description="Helical" evidence="1">
    <location>
        <begin position="151"/>
        <end position="178"/>
    </location>
</feature>
<protein>
    <submittedName>
        <fullName evidence="2">DoxX family protein</fullName>
    </submittedName>
</protein>
<name>A0ABT4L170_9SPHI</name>
<keyword evidence="1" id="KW-1133">Transmembrane helix</keyword>